<sequence>MTLLDTSPTSNPRIWDRIGTALAQKLVFWQTPQGTIPNARLARDAGVNQWPAVPTAPDIRRQQHPYL</sequence>
<reference evidence="1 2" key="1">
    <citation type="submission" date="2017-05" db="EMBL/GenBank/DDBJ databases">
        <authorList>
            <person name="Varghese N."/>
            <person name="Submissions S."/>
        </authorList>
    </citation>
    <scope>NUCLEOTIDE SEQUENCE [LARGE SCALE GENOMIC DNA]</scope>
    <source>
        <strain evidence="1 2">DSM 29734</strain>
    </source>
</reference>
<evidence type="ECO:0000313" key="1">
    <source>
        <dbReference type="EMBL" id="SMP27082.1"/>
    </source>
</evidence>
<gene>
    <name evidence="1" type="ORF">SAMN06265373_105363</name>
</gene>
<evidence type="ECO:0000313" key="2">
    <source>
        <dbReference type="Proteomes" id="UP001157961"/>
    </source>
</evidence>
<keyword evidence="2" id="KW-1185">Reference proteome</keyword>
<accession>A0ABY1P9C7</accession>
<dbReference type="Proteomes" id="UP001157961">
    <property type="component" value="Unassembled WGS sequence"/>
</dbReference>
<protein>
    <submittedName>
        <fullName evidence="1">Uncharacterized protein</fullName>
    </submittedName>
</protein>
<dbReference type="EMBL" id="FXTY01000005">
    <property type="protein sequence ID" value="SMP27082.1"/>
    <property type="molecule type" value="Genomic_DNA"/>
</dbReference>
<name>A0ABY1P9C7_9RHOB</name>
<proteinExistence type="predicted"/>
<comment type="caution">
    <text evidence="1">The sequence shown here is derived from an EMBL/GenBank/DDBJ whole genome shotgun (WGS) entry which is preliminary data.</text>
</comment>
<organism evidence="1 2">
    <name type="scientific">Shimia sagamensis</name>
    <dbReference type="NCBI Taxonomy" id="1566352"/>
    <lineage>
        <taxon>Bacteria</taxon>
        <taxon>Pseudomonadati</taxon>
        <taxon>Pseudomonadota</taxon>
        <taxon>Alphaproteobacteria</taxon>
        <taxon>Rhodobacterales</taxon>
        <taxon>Roseobacteraceae</taxon>
    </lineage>
</organism>
<dbReference type="RefSeq" id="WP_283426759.1">
    <property type="nucleotide sequence ID" value="NZ_FXTY01000005.1"/>
</dbReference>